<dbReference type="PANTHER" id="PTHR45820:SF4">
    <property type="entry name" value="ZINC TRANSPORTER 63C, ISOFORM F"/>
    <property type="match status" value="1"/>
</dbReference>
<evidence type="ECO:0000256" key="9">
    <source>
        <dbReference type="SAM" id="Phobius"/>
    </source>
</evidence>
<keyword evidence="7 9" id="KW-0472">Membrane</keyword>
<evidence type="ECO:0000256" key="8">
    <source>
        <dbReference type="SAM" id="MobiDB-lite"/>
    </source>
</evidence>
<evidence type="ECO:0000313" key="12">
    <source>
        <dbReference type="EMBL" id="PMD20805.1"/>
    </source>
</evidence>
<dbReference type="NCBIfam" id="TIGR01297">
    <property type="entry name" value="CDF"/>
    <property type="match status" value="2"/>
</dbReference>
<keyword evidence="6 9" id="KW-1133">Transmembrane helix</keyword>
<feature type="transmembrane region" description="Helical" evidence="9">
    <location>
        <begin position="359"/>
        <end position="383"/>
    </location>
</feature>
<protein>
    <submittedName>
        <fullName evidence="12">Cation efflux protein</fullName>
    </submittedName>
</protein>
<evidence type="ECO:0000256" key="4">
    <source>
        <dbReference type="ARBA" id="ARBA00022692"/>
    </source>
</evidence>
<dbReference type="GO" id="GO:0005385">
    <property type="term" value="F:zinc ion transmembrane transporter activity"/>
    <property type="evidence" value="ECO:0007669"/>
    <property type="project" value="TreeGrafter"/>
</dbReference>
<feature type="transmembrane region" description="Helical" evidence="9">
    <location>
        <begin position="12"/>
        <end position="33"/>
    </location>
</feature>
<dbReference type="OrthoDB" id="9944568at2759"/>
<evidence type="ECO:0000256" key="5">
    <source>
        <dbReference type="ARBA" id="ARBA00022833"/>
    </source>
</evidence>
<dbReference type="InterPro" id="IPR027470">
    <property type="entry name" value="Cation_efflux_CTD"/>
</dbReference>
<dbReference type="InterPro" id="IPR027469">
    <property type="entry name" value="Cation_efflux_TMD_sf"/>
</dbReference>
<feature type="compositionally biased region" description="Basic residues" evidence="8">
    <location>
        <begin position="230"/>
        <end position="240"/>
    </location>
</feature>
<feature type="region of interest" description="Disordered" evidence="8">
    <location>
        <begin position="136"/>
        <end position="171"/>
    </location>
</feature>
<feature type="compositionally biased region" description="Acidic residues" evidence="8">
    <location>
        <begin position="282"/>
        <end position="294"/>
    </location>
</feature>
<dbReference type="FunFam" id="1.20.1510.10:FF:000021">
    <property type="entry name" value="Solute carrier family 30 (Zinc transporter), member 1"/>
    <property type="match status" value="1"/>
</dbReference>
<organism evidence="12 13">
    <name type="scientific">Hyaloscypha hepaticicola</name>
    <dbReference type="NCBI Taxonomy" id="2082293"/>
    <lineage>
        <taxon>Eukaryota</taxon>
        <taxon>Fungi</taxon>
        <taxon>Dikarya</taxon>
        <taxon>Ascomycota</taxon>
        <taxon>Pezizomycotina</taxon>
        <taxon>Leotiomycetes</taxon>
        <taxon>Helotiales</taxon>
        <taxon>Hyaloscyphaceae</taxon>
        <taxon>Hyaloscypha</taxon>
    </lineage>
</organism>
<feature type="transmembrane region" description="Helical" evidence="9">
    <location>
        <begin position="111"/>
        <end position="131"/>
    </location>
</feature>
<proteinExistence type="inferred from homology"/>
<dbReference type="AlphaFoldDB" id="A0A2J6Q3E5"/>
<evidence type="ECO:0000256" key="3">
    <source>
        <dbReference type="ARBA" id="ARBA00022448"/>
    </source>
</evidence>
<comment type="subcellular location">
    <subcellularLocation>
        <location evidence="1">Membrane</location>
        <topology evidence="1">Multi-pass membrane protein</topology>
    </subcellularLocation>
</comment>
<dbReference type="SUPFAM" id="SSF160240">
    <property type="entry name" value="Cation efflux protein cytoplasmic domain-like"/>
    <property type="match status" value="1"/>
</dbReference>
<reference evidence="12 13" key="1">
    <citation type="submission" date="2016-05" db="EMBL/GenBank/DDBJ databases">
        <title>A degradative enzymes factory behind the ericoid mycorrhizal symbiosis.</title>
        <authorList>
            <consortium name="DOE Joint Genome Institute"/>
            <person name="Martino E."/>
            <person name="Morin E."/>
            <person name="Grelet G."/>
            <person name="Kuo A."/>
            <person name="Kohler A."/>
            <person name="Daghino S."/>
            <person name="Barry K."/>
            <person name="Choi C."/>
            <person name="Cichocki N."/>
            <person name="Clum A."/>
            <person name="Copeland A."/>
            <person name="Hainaut M."/>
            <person name="Haridas S."/>
            <person name="Labutti K."/>
            <person name="Lindquist E."/>
            <person name="Lipzen A."/>
            <person name="Khouja H.-R."/>
            <person name="Murat C."/>
            <person name="Ohm R."/>
            <person name="Olson A."/>
            <person name="Spatafora J."/>
            <person name="Veneault-Fourrey C."/>
            <person name="Henrissat B."/>
            <person name="Grigoriev I."/>
            <person name="Martin F."/>
            <person name="Perotto S."/>
        </authorList>
    </citation>
    <scope>NUCLEOTIDE SEQUENCE [LARGE SCALE GENOMIC DNA]</scope>
    <source>
        <strain evidence="12 13">UAMH 7357</strain>
    </source>
</reference>
<dbReference type="Pfam" id="PF16916">
    <property type="entry name" value="ZT_dimer"/>
    <property type="match status" value="1"/>
</dbReference>
<evidence type="ECO:0000259" key="11">
    <source>
        <dbReference type="Pfam" id="PF16916"/>
    </source>
</evidence>
<dbReference type="GO" id="GO:0006882">
    <property type="term" value="P:intracellular zinc ion homeostasis"/>
    <property type="evidence" value="ECO:0007669"/>
    <property type="project" value="TreeGrafter"/>
</dbReference>
<feature type="transmembrane region" description="Helical" evidence="9">
    <location>
        <begin position="389"/>
        <end position="408"/>
    </location>
</feature>
<keyword evidence="4 9" id="KW-0812">Transmembrane</keyword>
<evidence type="ECO:0000259" key="10">
    <source>
        <dbReference type="Pfam" id="PF01545"/>
    </source>
</evidence>
<feature type="domain" description="Cation efflux protein cytoplasmic" evidence="11">
    <location>
        <begin position="423"/>
        <end position="501"/>
    </location>
</feature>
<dbReference type="Gene3D" id="1.20.1510.10">
    <property type="entry name" value="Cation efflux protein transmembrane domain"/>
    <property type="match status" value="2"/>
</dbReference>
<feature type="region of interest" description="Disordered" evidence="8">
    <location>
        <begin position="323"/>
        <end position="349"/>
    </location>
</feature>
<keyword evidence="13" id="KW-1185">Reference proteome</keyword>
<keyword evidence="5" id="KW-0862">Zinc</keyword>
<evidence type="ECO:0000256" key="2">
    <source>
        <dbReference type="ARBA" id="ARBA00008873"/>
    </source>
</evidence>
<sequence length="569" mass="61586">MAWSKSTRITIMLAIDAAFFVLELGVGLLVGSLALMADAFHMLNDIISLVVGLWAVKAASKSSTDKYTFGWLRAEILGAFFNAVFLIALCLSIVLEAITRLIDPPEISNPKLILIVGSLGLASNLAGFLVLGGHGHSHGSEEHEHSHDEVRLAEEGHSHEHSGHSHDAEGHTAEEAIEHEGHPGEVFPEAVVAKMKSKSAQQLRFNTSDEIPSPSKDTNGTPNRSQSRASSRKHQRRRTSSIRGARFTSIDDISIHPASFRQDIIAASRPQLDGIESGDNTASEEEAIDDDEVNEGSALLPASKGKQNGYGICTDNDQIKAADRARHESWHVGHRHNKPKKASKGGHSHNHADMGMNAMILHVIGDALGNIGVIVSALIIWLTSWSGRFYADPAVSLFITMIILKSTIPLTSATAKILLQATPDHIDVNDIKEDIQELPGVISCHHVHVWQLSDTQIVASMHIQCEFPISEAGGEKYMELAKAVRKCLHAYGIHSATIQPEFCLDKDHVHNLERPGAVGLDGIVGQARCGLDDDSCLLECVDDCAGKGCCSPKAVESQHDHSDHDGHSH</sequence>
<comment type="similarity">
    <text evidence="2">Belongs to the cation diffusion facilitator (CDF) transporter (TC 2.A.4) family. SLC30A subfamily.</text>
</comment>
<dbReference type="SUPFAM" id="SSF161111">
    <property type="entry name" value="Cation efflux protein transmembrane domain-like"/>
    <property type="match status" value="1"/>
</dbReference>
<feature type="compositionally biased region" description="Basic residues" evidence="8">
    <location>
        <begin position="332"/>
        <end position="349"/>
    </location>
</feature>
<keyword evidence="3" id="KW-0813">Transport</keyword>
<dbReference type="Proteomes" id="UP000235672">
    <property type="component" value="Unassembled WGS sequence"/>
</dbReference>
<feature type="domain" description="Cation efflux protein transmembrane" evidence="10">
    <location>
        <begin position="347"/>
        <end position="419"/>
    </location>
</feature>
<dbReference type="STRING" id="1745343.A0A2J6Q3E5"/>
<name>A0A2J6Q3E5_9HELO</name>
<dbReference type="PANTHER" id="PTHR45820">
    <property type="entry name" value="FI23527P1"/>
    <property type="match status" value="1"/>
</dbReference>
<evidence type="ECO:0000256" key="1">
    <source>
        <dbReference type="ARBA" id="ARBA00004141"/>
    </source>
</evidence>
<dbReference type="InterPro" id="IPR002524">
    <property type="entry name" value="Cation_efflux"/>
</dbReference>
<dbReference type="EMBL" id="KZ613483">
    <property type="protein sequence ID" value="PMD20805.1"/>
    <property type="molecule type" value="Genomic_DNA"/>
</dbReference>
<evidence type="ECO:0000256" key="7">
    <source>
        <dbReference type="ARBA" id="ARBA00023136"/>
    </source>
</evidence>
<accession>A0A2J6Q3E5</accession>
<feature type="compositionally biased region" description="Basic and acidic residues" evidence="8">
    <location>
        <begin position="138"/>
        <end position="171"/>
    </location>
</feature>
<feature type="domain" description="Cation efflux protein transmembrane" evidence="10">
    <location>
        <begin position="10"/>
        <end position="143"/>
    </location>
</feature>
<dbReference type="InterPro" id="IPR036837">
    <property type="entry name" value="Cation_efflux_CTD_sf"/>
</dbReference>
<feature type="compositionally biased region" description="Polar residues" evidence="8">
    <location>
        <begin position="198"/>
        <end position="229"/>
    </location>
</feature>
<feature type="region of interest" description="Disordered" evidence="8">
    <location>
        <begin position="197"/>
        <end position="245"/>
    </location>
</feature>
<feature type="region of interest" description="Disordered" evidence="8">
    <location>
        <begin position="269"/>
        <end position="311"/>
    </location>
</feature>
<evidence type="ECO:0000256" key="6">
    <source>
        <dbReference type="ARBA" id="ARBA00022989"/>
    </source>
</evidence>
<gene>
    <name evidence="12" type="ORF">NA56DRAFT_626576</name>
</gene>
<dbReference type="Pfam" id="PF01545">
    <property type="entry name" value="Cation_efflux"/>
    <property type="match status" value="2"/>
</dbReference>
<dbReference type="GO" id="GO:0016020">
    <property type="term" value="C:membrane"/>
    <property type="evidence" value="ECO:0007669"/>
    <property type="project" value="UniProtKB-SubCell"/>
</dbReference>
<dbReference type="InterPro" id="IPR058533">
    <property type="entry name" value="Cation_efflux_TM"/>
</dbReference>
<feature type="transmembrane region" description="Helical" evidence="9">
    <location>
        <begin position="76"/>
        <end position="99"/>
    </location>
</feature>
<evidence type="ECO:0000313" key="13">
    <source>
        <dbReference type="Proteomes" id="UP000235672"/>
    </source>
</evidence>
<feature type="transmembrane region" description="Helical" evidence="9">
    <location>
        <begin position="39"/>
        <end position="56"/>
    </location>
</feature>